<dbReference type="InterPro" id="IPR036322">
    <property type="entry name" value="WD40_repeat_dom_sf"/>
</dbReference>
<dbReference type="Pfam" id="PF02138">
    <property type="entry name" value="Beach"/>
    <property type="match status" value="1"/>
</dbReference>
<dbReference type="PANTHER" id="PTHR13743:SF86">
    <property type="entry name" value="LYSOSOMAL-TRAFFICKING REGULATOR"/>
    <property type="match status" value="1"/>
</dbReference>
<dbReference type="Gene3D" id="2.130.10.10">
    <property type="entry name" value="YVTN repeat-like/Quinoprotein amine dehydrogenase"/>
    <property type="match status" value="1"/>
</dbReference>
<comment type="caution">
    <text evidence="7">The sequence shown here is derived from an EMBL/GenBank/DDBJ whole genome shotgun (WGS) entry which is preliminary data.</text>
</comment>
<keyword evidence="2" id="KW-0677">Repeat</keyword>
<dbReference type="PROSITE" id="PS50082">
    <property type="entry name" value="WD_REPEATS_2"/>
    <property type="match status" value="1"/>
</dbReference>
<gene>
    <name evidence="7" type="ORF">EEDITHA_LOCUS21908</name>
</gene>
<dbReference type="SMART" id="SM00320">
    <property type="entry name" value="WD40"/>
    <property type="match status" value="2"/>
</dbReference>
<dbReference type="Pfam" id="PF14844">
    <property type="entry name" value="PH_BEACH"/>
    <property type="match status" value="1"/>
</dbReference>
<feature type="region of interest" description="Disordered" evidence="4">
    <location>
        <begin position="549"/>
        <end position="683"/>
    </location>
</feature>
<dbReference type="SMART" id="SM01026">
    <property type="entry name" value="Beach"/>
    <property type="match status" value="1"/>
</dbReference>
<protein>
    <recommendedName>
        <fullName evidence="9">Lysosomal trafficking regulator</fullName>
    </recommendedName>
</protein>
<dbReference type="CDD" id="cd06071">
    <property type="entry name" value="Beach"/>
    <property type="match status" value="1"/>
</dbReference>
<evidence type="ECO:0000313" key="7">
    <source>
        <dbReference type="EMBL" id="CAH2107921.1"/>
    </source>
</evidence>
<dbReference type="InterPro" id="IPR015943">
    <property type="entry name" value="WD40/YVTN_repeat-like_dom_sf"/>
</dbReference>
<feature type="domain" description="BEACH" evidence="5">
    <location>
        <begin position="1406"/>
        <end position="1704"/>
    </location>
</feature>
<sequence>MSLARTSLAAALPRAQRGRARAQAPHTHTGEPRTHFTQRRRCLALNVAERVHKRRIHIQRRRCLALNVAERVHKRRIHIQVTIYVDGRECETLSLPLQGILVRKATPCSLLLGQAGGAAGGAAGGGAGGALHVGGVRVYRAPVLAAPGALHLAAHGPDLPCQIPCESANFPSIITPELLELNIDWDSVYEISSQTLRELHDNLLLTFYPHAPDIINLYHQAQTIPTVFGGRAAGGAGGGEAPEALRVRWSGAPRVSAHRGFAPALLALGGPDLLFYLFARTVELRADAEEQASALALLLRACSVDARLAAQLHAGALDLLLPVLAARHARVNHHMLKVILDEACSSPILLPSGSVGSHATLLVRNESILLEPRLVLLLMRAWRHFDTDEEVVWEESGGAGEVPGEGAPEGGRQRGSAWLLALAALGALLAPAHPHRAFNYYQACRVDLLRHLLHACKERFLNSSRAALSDACSARLVALIRALLGAPPPLPHLALLADFLLLMHQASDTFVTHSRANFYFLLTPDTPETSDFNFLNFINKRRKLPTAANNKRLYDTMERSSSSSVSSEAVSDAQSHDQGPHDQKPHNQEPHDQEPHDQEPHDQEPNDQGKPRDAESNTDPESTSDSTKQLKGLINMQIKESRQKQLSSSENSDAATERSTENTDEGLEKVVKETTSPAEADSAEQLYTGSIYQQRRVRTGAEPGWRACEGLLLLLRDALHAAGAAALAPDTLVVLANHGDAGVRAAVVRAAAAARLPPRCLPLLANQIALYPCSWELATACAVLLTGCDVPLEDQLDEHTWATLDEEAAGRAGPLLALLPRCAREDAALAHNVAALLRRLVDRSSLKALNEVALVEAVVRAVRAAGQEGGDSEGRDLVLEDLYDLLCRVAVKVLAGNHSMQSRLGPQLLADMHHMLRFAEAAGAGAARAARGAQAALLAAQLEHLQRRLRDLQRSQPRAAGYFSTVLSSVEGGLGAARSEAAEAGARLAAVLARAAAYFTARPPSAPLQPDADLFDRVLAALLDAVSGTGGGASTECSATLSTLFWWAASPAPAARPLQPRLLRALYAAPAPALRLLAGNYRDPATLRKLAVYLLTLVRHVHLEAEAGGPGVELAITDWARDWAVGSQAELAERVRGEALPAEAERLLLADRQRWTRHAAAPRQRAAMGKAVFAREAQARATTEAAMGATRRVVEAQNAERKAFLERLRREDARSAAAAARWQALIDAHTHERGVWHDPRAQPASWQLDSTEGPGRVRVRLRRAHLRIPARFFQPPYKYKAESALQPPPLHGVLAGGAGAGGALAAQLALSETVVYMARVVRVTVDSETAGELLLTDRCIHFVPEEAEGAASWALGGVARVATRRWCLQERALELFLCCGRALLLAFADTAERAAFLAHLQRAHLPNRTEQESLTEAMNQWRVGAITNWEYLMILNDLAGRTYNDLMQYPVFPFIIADYTSKILDLTDPASFRDLSKPMAVQNKNREQHYINTYNDLKAARREGCSPLLSRQPHHYASLYSNSGGVLHYLVRLPPFTELFLNYQDNNFDMPDRTFHSLATTWRLITNDSPTDVKELIPELFYLPELFYNNEGLELGVRQCGARVDDVELPQWAADARLFTLVHRQALEAPLVSERLPLWIDLVFGYKQTGQAAVDAINVFPACTYYGFDPLSLEDEVDRTAAAAMVRTYGQAPRQLLRAPHPHRAVDLAPRAADPAGVWAGVAGARWGRYCGSPERAAPAVAARRVCAGGARLQALAAPRAVAVCPRAAALLVLRDEWSAGEAGGEALCLVTWGHSDGAVRLRRRRDAPPAPLLHLPALDQVTAACGWSGGGGWGASGALGLSSGRVLALRAAGGARVTPHALLAHRAPVVALALCPRASLLVSAGGDGLVVLWDLNELTYIRTLPNRDMLPVTCVAISETLSDVATVHEPGAGGAAGGDGDAHEYERGAAGTHRALLRVHTVNGKFVGVARVAQAVTCACYSAAPEGVSVNCVAVGLASGGVRLFSSWDLRPLAYLPPPARPQPVLSVTFSADSQLLFACYAEGAVLAWESLEPGARAQPVRIVPALALL</sequence>
<feature type="compositionally biased region" description="Low complexity" evidence="4">
    <location>
        <begin position="12"/>
        <end position="25"/>
    </location>
</feature>
<feature type="compositionally biased region" description="Polar residues" evidence="4">
    <location>
        <begin position="644"/>
        <end position="654"/>
    </location>
</feature>
<dbReference type="InterPro" id="IPR023362">
    <property type="entry name" value="PH-BEACH_dom"/>
</dbReference>
<reference evidence="7" key="1">
    <citation type="submission" date="2022-03" db="EMBL/GenBank/DDBJ databases">
        <authorList>
            <person name="Tunstrom K."/>
        </authorList>
    </citation>
    <scope>NUCLEOTIDE SEQUENCE</scope>
</reference>
<dbReference type="PROSITE" id="PS50197">
    <property type="entry name" value="BEACH"/>
    <property type="match status" value="1"/>
</dbReference>
<dbReference type="InterPro" id="IPR050865">
    <property type="entry name" value="BEACH_Domain"/>
</dbReference>
<dbReference type="SUPFAM" id="SSF81837">
    <property type="entry name" value="BEACH domain"/>
    <property type="match status" value="1"/>
</dbReference>
<dbReference type="SUPFAM" id="SSF50978">
    <property type="entry name" value="WD40 repeat-like"/>
    <property type="match status" value="1"/>
</dbReference>
<feature type="domain" description="BEACH-type PH" evidence="6">
    <location>
        <begin position="1309"/>
        <end position="1401"/>
    </location>
</feature>
<dbReference type="InterPro" id="IPR036372">
    <property type="entry name" value="BEACH_dom_sf"/>
</dbReference>
<dbReference type="PROSITE" id="PS00678">
    <property type="entry name" value="WD_REPEATS_1"/>
    <property type="match status" value="1"/>
</dbReference>
<dbReference type="Proteomes" id="UP001153954">
    <property type="component" value="Unassembled WGS sequence"/>
</dbReference>
<proteinExistence type="predicted"/>
<name>A0AAU9V7E3_EUPED</name>
<feature type="compositionally biased region" description="Low complexity" evidence="4">
    <location>
        <begin position="560"/>
        <end position="573"/>
    </location>
</feature>
<feature type="compositionally biased region" description="Basic and acidic residues" evidence="4">
    <location>
        <begin position="655"/>
        <end position="672"/>
    </location>
</feature>
<dbReference type="PANTHER" id="PTHR13743">
    <property type="entry name" value="BEIGE/BEACH-RELATED"/>
    <property type="match status" value="1"/>
</dbReference>
<dbReference type="Gene3D" id="2.30.29.30">
    <property type="entry name" value="Pleckstrin-homology domain (PH domain)/Phosphotyrosine-binding domain (PTB)"/>
    <property type="match status" value="1"/>
</dbReference>
<evidence type="ECO:0000256" key="1">
    <source>
        <dbReference type="ARBA" id="ARBA00022574"/>
    </source>
</evidence>
<dbReference type="Pfam" id="PF00400">
    <property type="entry name" value="WD40"/>
    <property type="match status" value="1"/>
</dbReference>
<feature type="compositionally biased region" description="Polar residues" evidence="4">
    <location>
        <begin position="617"/>
        <end position="629"/>
    </location>
</feature>
<feature type="region of interest" description="Disordered" evidence="4">
    <location>
        <begin position="12"/>
        <end position="36"/>
    </location>
</feature>
<dbReference type="InterPro" id="IPR000409">
    <property type="entry name" value="BEACH_dom"/>
</dbReference>
<feature type="compositionally biased region" description="Basic and acidic residues" evidence="4">
    <location>
        <begin position="574"/>
        <end position="615"/>
    </location>
</feature>
<accession>A0AAU9V7E3</accession>
<dbReference type="EMBL" id="CAKOGL010000031">
    <property type="protein sequence ID" value="CAH2107921.1"/>
    <property type="molecule type" value="Genomic_DNA"/>
</dbReference>
<dbReference type="InterPro" id="IPR011993">
    <property type="entry name" value="PH-like_dom_sf"/>
</dbReference>
<evidence type="ECO:0000256" key="4">
    <source>
        <dbReference type="SAM" id="MobiDB-lite"/>
    </source>
</evidence>
<evidence type="ECO:0000313" key="8">
    <source>
        <dbReference type="Proteomes" id="UP001153954"/>
    </source>
</evidence>
<evidence type="ECO:0000259" key="5">
    <source>
        <dbReference type="PROSITE" id="PS50197"/>
    </source>
</evidence>
<dbReference type="Gene3D" id="1.10.1540.10">
    <property type="entry name" value="BEACH domain"/>
    <property type="match status" value="1"/>
</dbReference>
<dbReference type="PROSITE" id="PS51783">
    <property type="entry name" value="PH_BEACH"/>
    <property type="match status" value="1"/>
</dbReference>
<evidence type="ECO:0000256" key="2">
    <source>
        <dbReference type="ARBA" id="ARBA00022737"/>
    </source>
</evidence>
<evidence type="ECO:0008006" key="9">
    <source>
        <dbReference type="Google" id="ProtNLM"/>
    </source>
</evidence>
<feature type="repeat" description="WD" evidence="3">
    <location>
        <begin position="1863"/>
        <end position="1904"/>
    </location>
</feature>
<organism evidence="7 8">
    <name type="scientific">Euphydryas editha</name>
    <name type="common">Edith's checkerspot</name>
    <dbReference type="NCBI Taxonomy" id="104508"/>
    <lineage>
        <taxon>Eukaryota</taxon>
        <taxon>Metazoa</taxon>
        <taxon>Ecdysozoa</taxon>
        <taxon>Arthropoda</taxon>
        <taxon>Hexapoda</taxon>
        <taxon>Insecta</taxon>
        <taxon>Pterygota</taxon>
        <taxon>Neoptera</taxon>
        <taxon>Endopterygota</taxon>
        <taxon>Lepidoptera</taxon>
        <taxon>Glossata</taxon>
        <taxon>Ditrysia</taxon>
        <taxon>Papilionoidea</taxon>
        <taxon>Nymphalidae</taxon>
        <taxon>Nymphalinae</taxon>
        <taxon>Euphydryas</taxon>
    </lineage>
</organism>
<dbReference type="PROSITE" id="PS50294">
    <property type="entry name" value="WD_REPEATS_REGION"/>
    <property type="match status" value="1"/>
</dbReference>
<evidence type="ECO:0000256" key="3">
    <source>
        <dbReference type="PROSITE-ProRule" id="PRU00221"/>
    </source>
</evidence>
<dbReference type="InterPro" id="IPR019775">
    <property type="entry name" value="WD40_repeat_CS"/>
</dbReference>
<dbReference type="SUPFAM" id="SSF50729">
    <property type="entry name" value="PH domain-like"/>
    <property type="match status" value="1"/>
</dbReference>
<dbReference type="InterPro" id="IPR001680">
    <property type="entry name" value="WD40_rpt"/>
</dbReference>
<evidence type="ECO:0000259" key="6">
    <source>
        <dbReference type="PROSITE" id="PS51783"/>
    </source>
</evidence>
<keyword evidence="1 3" id="KW-0853">WD repeat</keyword>
<keyword evidence="8" id="KW-1185">Reference proteome</keyword>